<sequence length="170" mass="19328">MKKKLLIFAVLFLISVGFIGFYQLGGFNPVNLEIQTLDLTLSGVYYRGTPQDRKLAKAFKDIQEVQEASPETRLHTIYLIEPAGKLDTMEVYIGLNTELPAFFGDWDRLNFEEKSFIVATIQANRFVMPGPERVKKKIRSFAEENGLELDGIFIDKIISPDHVEVMAPIK</sequence>
<dbReference type="RefSeq" id="WP_189580638.1">
    <property type="nucleotide sequence ID" value="NZ_BMYF01000008.1"/>
</dbReference>
<dbReference type="AlphaFoldDB" id="A0A8J3G5D7"/>
<evidence type="ECO:0000313" key="2">
    <source>
        <dbReference type="Proteomes" id="UP000642809"/>
    </source>
</evidence>
<keyword evidence="2" id="KW-1185">Reference proteome</keyword>
<proteinExistence type="predicted"/>
<dbReference type="EMBL" id="BMYF01000008">
    <property type="protein sequence ID" value="GHB35831.1"/>
    <property type="molecule type" value="Genomic_DNA"/>
</dbReference>
<protein>
    <recommendedName>
        <fullName evidence="3">GyrI-like small molecule binding domain-containing protein</fullName>
    </recommendedName>
</protein>
<accession>A0A8J3G5D7</accession>
<name>A0A8J3G5D7_9BACT</name>
<dbReference type="Proteomes" id="UP000642809">
    <property type="component" value="Unassembled WGS sequence"/>
</dbReference>
<organism evidence="1 2">
    <name type="scientific">Mongoliitalea lutea</name>
    <dbReference type="NCBI Taxonomy" id="849756"/>
    <lineage>
        <taxon>Bacteria</taxon>
        <taxon>Pseudomonadati</taxon>
        <taxon>Bacteroidota</taxon>
        <taxon>Cytophagia</taxon>
        <taxon>Cytophagales</taxon>
        <taxon>Cyclobacteriaceae</taxon>
        <taxon>Mongoliitalea</taxon>
    </lineage>
</organism>
<reference evidence="1" key="2">
    <citation type="submission" date="2020-09" db="EMBL/GenBank/DDBJ databases">
        <authorList>
            <person name="Sun Q."/>
            <person name="Kim S."/>
        </authorList>
    </citation>
    <scope>NUCLEOTIDE SEQUENCE</scope>
    <source>
        <strain evidence="1">KCTC 23224</strain>
    </source>
</reference>
<reference evidence="1" key="1">
    <citation type="journal article" date="2014" name="Int. J. Syst. Evol. Microbiol.">
        <title>Complete genome sequence of Corynebacterium casei LMG S-19264T (=DSM 44701T), isolated from a smear-ripened cheese.</title>
        <authorList>
            <consortium name="US DOE Joint Genome Institute (JGI-PGF)"/>
            <person name="Walter F."/>
            <person name="Albersmeier A."/>
            <person name="Kalinowski J."/>
            <person name="Ruckert C."/>
        </authorList>
    </citation>
    <scope>NUCLEOTIDE SEQUENCE</scope>
    <source>
        <strain evidence="1">KCTC 23224</strain>
    </source>
</reference>
<comment type="caution">
    <text evidence="1">The sequence shown here is derived from an EMBL/GenBank/DDBJ whole genome shotgun (WGS) entry which is preliminary data.</text>
</comment>
<evidence type="ECO:0000313" key="1">
    <source>
        <dbReference type="EMBL" id="GHB35831.1"/>
    </source>
</evidence>
<gene>
    <name evidence="1" type="ORF">GCM10008106_16660</name>
</gene>
<evidence type="ECO:0008006" key="3">
    <source>
        <dbReference type="Google" id="ProtNLM"/>
    </source>
</evidence>